<evidence type="ECO:0000313" key="3">
    <source>
        <dbReference type="Proteomes" id="UP000887013"/>
    </source>
</evidence>
<feature type="compositionally biased region" description="Polar residues" evidence="1">
    <location>
        <begin position="1"/>
        <end position="10"/>
    </location>
</feature>
<reference evidence="2" key="1">
    <citation type="submission" date="2020-08" db="EMBL/GenBank/DDBJ databases">
        <title>Multicomponent nature underlies the extraordinary mechanical properties of spider dragline silk.</title>
        <authorList>
            <person name="Kono N."/>
            <person name="Nakamura H."/>
            <person name="Mori M."/>
            <person name="Yoshida Y."/>
            <person name="Ohtoshi R."/>
            <person name="Malay A.D."/>
            <person name="Moran D.A.P."/>
            <person name="Tomita M."/>
            <person name="Numata K."/>
            <person name="Arakawa K."/>
        </authorList>
    </citation>
    <scope>NUCLEOTIDE SEQUENCE</scope>
</reference>
<organism evidence="2 3">
    <name type="scientific">Nephila pilipes</name>
    <name type="common">Giant wood spider</name>
    <name type="synonym">Nephila maculata</name>
    <dbReference type="NCBI Taxonomy" id="299642"/>
    <lineage>
        <taxon>Eukaryota</taxon>
        <taxon>Metazoa</taxon>
        <taxon>Ecdysozoa</taxon>
        <taxon>Arthropoda</taxon>
        <taxon>Chelicerata</taxon>
        <taxon>Arachnida</taxon>
        <taxon>Araneae</taxon>
        <taxon>Araneomorphae</taxon>
        <taxon>Entelegynae</taxon>
        <taxon>Araneoidea</taxon>
        <taxon>Nephilidae</taxon>
        <taxon>Nephila</taxon>
    </lineage>
</organism>
<protein>
    <submittedName>
        <fullName evidence="2">Uncharacterized protein</fullName>
    </submittedName>
</protein>
<dbReference type="EMBL" id="BMAW01033571">
    <property type="protein sequence ID" value="GFU30865.1"/>
    <property type="molecule type" value="Genomic_DNA"/>
</dbReference>
<evidence type="ECO:0000256" key="1">
    <source>
        <dbReference type="SAM" id="MobiDB-lite"/>
    </source>
</evidence>
<dbReference type="AlphaFoldDB" id="A0A8X6QL42"/>
<comment type="caution">
    <text evidence="2">The sequence shown here is derived from an EMBL/GenBank/DDBJ whole genome shotgun (WGS) entry which is preliminary data.</text>
</comment>
<accession>A0A8X6QL42</accession>
<sequence>MVNAKAQNDSARGGAYFYKERDTEGVSDGSMPLIRAEMTSEGT</sequence>
<feature type="non-terminal residue" evidence="2">
    <location>
        <position position="43"/>
    </location>
</feature>
<name>A0A8X6QL42_NEPPI</name>
<proteinExistence type="predicted"/>
<gene>
    <name evidence="2" type="ORF">NPIL_347551</name>
</gene>
<feature type="region of interest" description="Disordered" evidence="1">
    <location>
        <begin position="1"/>
        <end position="43"/>
    </location>
</feature>
<keyword evidence="3" id="KW-1185">Reference proteome</keyword>
<evidence type="ECO:0000313" key="2">
    <source>
        <dbReference type="EMBL" id="GFU30865.1"/>
    </source>
</evidence>
<dbReference type="Proteomes" id="UP000887013">
    <property type="component" value="Unassembled WGS sequence"/>
</dbReference>